<dbReference type="Proteomes" id="UP000290191">
    <property type="component" value="Unassembled WGS sequence"/>
</dbReference>
<name>A0A4Q0Y2A9_9BACT</name>
<evidence type="ECO:0000313" key="1">
    <source>
        <dbReference type="EMBL" id="RXJ63595.1"/>
    </source>
</evidence>
<organism evidence="1 2">
    <name type="scientific">Halarcobacter anaerophilus</name>
    <dbReference type="NCBI Taxonomy" id="877500"/>
    <lineage>
        <taxon>Bacteria</taxon>
        <taxon>Pseudomonadati</taxon>
        <taxon>Campylobacterota</taxon>
        <taxon>Epsilonproteobacteria</taxon>
        <taxon>Campylobacterales</taxon>
        <taxon>Arcobacteraceae</taxon>
        <taxon>Halarcobacter</taxon>
    </lineage>
</organism>
<evidence type="ECO:0000313" key="2">
    <source>
        <dbReference type="Proteomes" id="UP000290191"/>
    </source>
</evidence>
<proteinExistence type="predicted"/>
<dbReference type="EMBL" id="PDKO01000003">
    <property type="protein sequence ID" value="RXJ63595.1"/>
    <property type="molecule type" value="Genomic_DNA"/>
</dbReference>
<reference evidence="1 2" key="1">
    <citation type="submission" date="2017-10" db="EMBL/GenBank/DDBJ databases">
        <title>Genomics of the genus Arcobacter.</title>
        <authorList>
            <person name="Perez-Cataluna A."/>
            <person name="Figueras M.J."/>
        </authorList>
    </citation>
    <scope>NUCLEOTIDE SEQUENCE [LARGE SCALE GENOMIC DNA]</scope>
    <source>
        <strain evidence="1 2">DSM 24636</strain>
    </source>
</reference>
<dbReference type="AlphaFoldDB" id="A0A4Q0Y2A9"/>
<gene>
    <name evidence="1" type="ORF">CRV06_05225</name>
</gene>
<dbReference type="RefSeq" id="WP_129081641.1">
    <property type="nucleotide sequence ID" value="NZ_CP041070.1"/>
</dbReference>
<protein>
    <submittedName>
        <fullName evidence="1">Uncharacterized protein</fullName>
    </submittedName>
</protein>
<sequence>MFEIKTTQDKPVTFDMKIDDVKEYGDFINYLMVKAIKNIVKYTNYSFEGILKEDYSFDHFYFEICKNFDLEKEEDYTDSKYLQDQLKRFGTKYIRQTEYNIYLIM</sequence>
<keyword evidence="2" id="KW-1185">Reference proteome</keyword>
<comment type="caution">
    <text evidence="1">The sequence shown here is derived from an EMBL/GenBank/DDBJ whole genome shotgun (WGS) entry which is preliminary data.</text>
</comment>
<accession>A0A4Q0Y2A9</accession>